<dbReference type="Proteomes" id="UP000184315">
    <property type="component" value="Unassembled WGS sequence"/>
</dbReference>
<proteinExistence type="predicted"/>
<dbReference type="RefSeq" id="WP_072718803.1">
    <property type="nucleotide sequence ID" value="NZ_LN889796.1"/>
</dbReference>
<gene>
    <name evidence="1" type="ORF">PL9214430007</name>
</gene>
<dbReference type="EMBL" id="CZDF01000148">
    <property type="protein sequence ID" value="CUR32035.1"/>
    <property type="molecule type" value="Genomic_DNA"/>
</dbReference>
<sequence>MSTSTLTLTYEQVLDLVKQLPSYCQAELVGFLIESRWGSLDQFTKDGEENGRLLAWKRGKDWDKMNEEERLDFINDILHEDRKCQ</sequence>
<dbReference type="STRING" id="671072.PL9214430007"/>
<dbReference type="AlphaFoldDB" id="A0A1J1LHS7"/>
<name>A0A1J1LHS7_9CYAN</name>
<keyword evidence="2" id="KW-1185">Reference proteome</keyword>
<dbReference type="OrthoDB" id="574144at2"/>
<accession>A0A1J1LHS7</accession>
<evidence type="ECO:0000313" key="1">
    <source>
        <dbReference type="EMBL" id="CUR32035.1"/>
    </source>
</evidence>
<reference evidence="2" key="1">
    <citation type="submission" date="2015-10" db="EMBL/GenBank/DDBJ databases">
        <authorList>
            <person name="Regsiter A."/>
            <person name="william w."/>
        </authorList>
    </citation>
    <scope>NUCLEOTIDE SEQUENCE [LARGE SCALE GENOMIC DNA]</scope>
</reference>
<evidence type="ECO:0000313" key="2">
    <source>
        <dbReference type="Proteomes" id="UP000184315"/>
    </source>
</evidence>
<organism evidence="1 2">
    <name type="scientific">Planktothrix tepida PCC 9214</name>
    <dbReference type="NCBI Taxonomy" id="671072"/>
    <lineage>
        <taxon>Bacteria</taxon>
        <taxon>Bacillati</taxon>
        <taxon>Cyanobacteriota</taxon>
        <taxon>Cyanophyceae</taxon>
        <taxon>Oscillatoriophycideae</taxon>
        <taxon>Oscillatoriales</taxon>
        <taxon>Microcoleaceae</taxon>
        <taxon>Planktothrix</taxon>
    </lineage>
</organism>
<protein>
    <submittedName>
        <fullName evidence="1">Uncharacterized protein</fullName>
    </submittedName>
</protein>